<evidence type="ECO:0000256" key="7">
    <source>
        <dbReference type="ARBA" id="ARBA00023268"/>
    </source>
</evidence>
<evidence type="ECO:0000256" key="4">
    <source>
        <dbReference type="ARBA" id="ARBA00022605"/>
    </source>
</evidence>
<dbReference type="GO" id="GO:0005737">
    <property type="term" value="C:cytoplasm"/>
    <property type="evidence" value="ECO:0007669"/>
    <property type="project" value="UniProtKB-SubCell"/>
</dbReference>
<comment type="subcellular location">
    <subcellularLocation>
        <location evidence="10">Cytoplasm</location>
    </subcellularLocation>
</comment>
<keyword evidence="6 10" id="KW-0068">Autocatalytic cleavage</keyword>
<comment type="pathway">
    <text evidence="10">Amino-acid biosynthesis; L-arginine biosynthesis; N(2)-acetyl-L-ornithine from L-glutamate: step 1/4.</text>
</comment>
<keyword evidence="10" id="KW-0963">Cytoplasm</keyword>
<organism evidence="11 12">
    <name type="scientific">Candidatus Gallacutalibacter pullicola</name>
    <dbReference type="NCBI Taxonomy" id="2840830"/>
    <lineage>
        <taxon>Bacteria</taxon>
        <taxon>Bacillati</taxon>
        <taxon>Bacillota</taxon>
        <taxon>Clostridia</taxon>
        <taxon>Eubacteriales</taxon>
        <taxon>Candidatus Gallacutalibacter</taxon>
    </lineage>
</organism>
<dbReference type="GO" id="GO:0004358">
    <property type="term" value="F:L-glutamate N-acetyltransferase activity, acting on acetyl-L-ornithine as donor"/>
    <property type="evidence" value="ECO:0007669"/>
    <property type="project" value="UniProtKB-UniRule"/>
</dbReference>
<evidence type="ECO:0000256" key="2">
    <source>
        <dbReference type="ARBA" id="ARBA00011475"/>
    </source>
</evidence>
<evidence type="ECO:0000256" key="5">
    <source>
        <dbReference type="ARBA" id="ARBA00022679"/>
    </source>
</evidence>
<evidence type="ECO:0000256" key="10">
    <source>
        <dbReference type="HAMAP-Rule" id="MF_01106"/>
    </source>
</evidence>
<keyword evidence="7 10" id="KW-0511">Multifunctional enzyme</keyword>
<dbReference type="GO" id="GO:0006592">
    <property type="term" value="P:ornithine biosynthetic process"/>
    <property type="evidence" value="ECO:0007669"/>
    <property type="project" value="TreeGrafter"/>
</dbReference>
<dbReference type="FunFam" id="3.60.70.12:FF:000001">
    <property type="entry name" value="Arginine biosynthesis bifunctional protein ArgJ, chloroplastic"/>
    <property type="match status" value="1"/>
</dbReference>
<keyword evidence="4 10" id="KW-0028">Amino-acid biosynthesis</keyword>
<dbReference type="AlphaFoldDB" id="A0A9D1DNU7"/>
<comment type="pathway">
    <text evidence="10">Amino-acid biosynthesis; L-arginine biosynthesis; L-ornithine and N-acetyl-L-glutamate from L-glutamate and N(2)-acetyl-L-ornithine (cyclic): step 1/1.</text>
</comment>
<dbReference type="InterPro" id="IPR016117">
    <property type="entry name" value="ArgJ-like_dom_sf"/>
</dbReference>
<feature type="binding site" evidence="10">
    <location>
        <position position="152"/>
    </location>
    <ligand>
        <name>substrate</name>
    </ligand>
</feature>
<dbReference type="GO" id="GO:0006526">
    <property type="term" value="P:L-arginine biosynthetic process"/>
    <property type="evidence" value="ECO:0007669"/>
    <property type="project" value="UniProtKB-UniRule"/>
</dbReference>
<feature type="site" description="Involved in the stabilization of negative charge on the oxyanion by the formation of the oxyanion hole" evidence="10">
    <location>
        <position position="115"/>
    </location>
</feature>
<dbReference type="InterPro" id="IPR002813">
    <property type="entry name" value="Arg_biosynth_ArgJ"/>
</dbReference>
<dbReference type="NCBIfam" id="NF003802">
    <property type="entry name" value="PRK05388.1"/>
    <property type="match status" value="1"/>
</dbReference>
<dbReference type="Gene3D" id="3.60.70.12">
    <property type="entry name" value="L-amino peptidase D-ALA esterase/amidase"/>
    <property type="match status" value="1"/>
</dbReference>
<accession>A0A9D1DNU7</accession>
<dbReference type="PANTHER" id="PTHR23100:SF0">
    <property type="entry name" value="ARGININE BIOSYNTHESIS BIFUNCTIONAL PROTEIN ARGJ, MITOCHONDRIAL"/>
    <property type="match status" value="1"/>
</dbReference>
<dbReference type="NCBIfam" id="TIGR00120">
    <property type="entry name" value="ArgJ"/>
    <property type="match status" value="1"/>
</dbReference>
<dbReference type="Proteomes" id="UP000886785">
    <property type="component" value="Unassembled WGS sequence"/>
</dbReference>
<evidence type="ECO:0000256" key="9">
    <source>
        <dbReference type="ARBA" id="ARBA00049439"/>
    </source>
</evidence>
<feature type="chain" id="PRO_5039765912" description="Arginine biosynthesis bifunctional protein ArgJ beta chain" evidence="10">
    <location>
        <begin position="189"/>
        <end position="406"/>
    </location>
</feature>
<gene>
    <name evidence="10 11" type="primary">argJ</name>
    <name evidence="11" type="ORF">IAA54_01445</name>
</gene>
<feature type="binding site" evidence="10">
    <location>
        <position position="189"/>
    </location>
    <ligand>
        <name>substrate</name>
    </ligand>
</feature>
<comment type="function">
    <text evidence="10">Catalyzes two activities which are involved in the cyclic version of arginine biosynthesis: the synthesis of N-acetylglutamate from glutamate and acetyl-CoA as the acetyl donor, and of ornithine by transacetylation between N(2)-acetylornithine and glutamate.</text>
</comment>
<evidence type="ECO:0000256" key="8">
    <source>
        <dbReference type="ARBA" id="ARBA00023315"/>
    </source>
</evidence>
<feature type="chain" id="PRO_5039765911" description="Arginine biosynthesis bifunctional protein ArgJ alpha chain" evidence="10">
    <location>
        <begin position="1"/>
        <end position="188"/>
    </location>
</feature>
<evidence type="ECO:0000313" key="12">
    <source>
        <dbReference type="Proteomes" id="UP000886785"/>
    </source>
</evidence>
<proteinExistence type="inferred from homology"/>
<dbReference type="EC" id="2.3.1.1" evidence="10"/>
<dbReference type="Pfam" id="PF01960">
    <property type="entry name" value="ArgJ"/>
    <property type="match status" value="1"/>
</dbReference>
<feature type="binding site" evidence="10">
    <location>
        <position position="275"/>
    </location>
    <ligand>
        <name>substrate</name>
    </ligand>
</feature>
<feature type="active site" description="Nucleophile" evidence="10">
    <location>
        <position position="189"/>
    </location>
</feature>
<comment type="catalytic activity">
    <reaction evidence="9 10">
        <text>N(2)-acetyl-L-ornithine + L-glutamate = N-acetyl-L-glutamate + L-ornithine</text>
        <dbReference type="Rhea" id="RHEA:15349"/>
        <dbReference type="ChEBI" id="CHEBI:29985"/>
        <dbReference type="ChEBI" id="CHEBI:44337"/>
        <dbReference type="ChEBI" id="CHEBI:46911"/>
        <dbReference type="ChEBI" id="CHEBI:57805"/>
        <dbReference type="EC" id="2.3.1.35"/>
    </reaction>
</comment>
<evidence type="ECO:0000256" key="1">
    <source>
        <dbReference type="ARBA" id="ARBA00006774"/>
    </source>
</evidence>
<feature type="binding site" evidence="10">
    <location>
        <position position="406"/>
    </location>
    <ligand>
        <name>substrate</name>
    </ligand>
</feature>
<dbReference type="InterPro" id="IPR042195">
    <property type="entry name" value="ArgJ_beta_C"/>
</dbReference>
<evidence type="ECO:0000256" key="6">
    <source>
        <dbReference type="ARBA" id="ARBA00022813"/>
    </source>
</evidence>
<dbReference type="FunFam" id="3.10.20.340:FF:000001">
    <property type="entry name" value="Arginine biosynthesis bifunctional protein ArgJ, chloroplastic"/>
    <property type="match status" value="1"/>
</dbReference>
<keyword evidence="8 10" id="KW-0012">Acyltransferase</keyword>
<comment type="caution">
    <text evidence="11">The sequence shown here is derived from an EMBL/GenBank/DDBJ whole genome shotgun (WGS) entry which is preliminary data.</text>
</comment>
<feature type="site" description="Cleavage; by autolysis" evidence="10">
    <location>
        <begin position="188"/>
        <end position="189"/>
    </location>
</feature>
<evidence type="ECO:0000256" key="3">
    <source>
        <dbReference type="ARBA" id="ARBA00022571"/>
    </source>
</evidence>
<reference evidence="11" key="1">
    <citation type="submission" date="2020-10" db="EMBL/GenBank/DDBJ databases">
        <authorList>
            <person name="Gilroy R."/>
        </authorList>
    </citation>
    <scope>NUCLEOTIDE SEQUENCE</scope>
    <source>
        <strain evidence="11">ChiSjej1B19-7085</strain>
    </source>
</reference>
<dbReference type="CDD" id="cd02152">
    <property type="entry name" value="OAT"/>
    <property type="match status" value="1"/>
</dbReference>
<keyword evidence="5 10" id="KW-0808">Transferase</keyword>
<comment type="similarity">
    <text evidence="1 10">Belongs to the ArgJ family.</text>
</comment>
<comment type="subunit">
    <text evidence="2 10">Heterotetramer of two alpha and two beta chains.</text>
</comment>
<protein>
    <recommendedName>
        <fullName evidence="10">Arginine biosynthesis bifunctional protein ArgJ</fullName>
    </recommendedName>
    <domain>
        <recommendedName>
            <fullName evidence="10">Glutamate N-acetyltransferase</fullName>
            <ecNumber evidence="10">2.3.1.35</ecNumber>
        </recommendedName>
        <alternativeName>
            <fullName evidence="10">Ornithine acetyltransferase</fullName>
            <shortName evidence="10">OATase</shortName>
        </alternativeName>
        <alternativeName>
            <fullName evidence="10">Ornithine transacetylase</fullName>
        </alternativeName>
    </domain>
    <domain>
        <recommendedName>
            <fullName evidence="10">Amino-acid acetyltransferase</fullName>
            <ecNumber evidence="10">2.3.1.1</ecNumber>
        </recommendedName>
        <alternativeName>
            <fullName evidence="10">N-acetylglutamate synthase</fullName>
            <shortName evidence="10">AGSase</shortName>
        </alternativeName>
    </domain>
    <component>
        <recommendedName>
            <fullName evidence="10">Arginine biosynthesis bifunctional protein ArgJ alpha chain</fullName>
        </recommendedName>
    </component>
    <component>
        <recommendedName>
            <fullName evidence="10">Arginine biosynthesis bifunctional protein ArgJ beta chain</fullName>
        </recommendedName>
    </component>
</protein>
<sequence>MKFTYIDGGVTAPAGFTASGIHCGIRKNKSKPDLAMIFCEKSCSAAAVYTQNLVKGAPIQVTRQNLQNGTAQAVICNSGNANTCNADGEQKARRMCEIAGDALGISPDDVIVASTGVIGQVLPIEPIENSAKDLAAALSHDGSEAAARAIMTTDTKIKNVAFSFEIGGRTVKLGGIAKGSGMIHPNMATMLCFLTTDAAISPAALDKALHLAVGESFNMVSVDGDTSTNDMVSILASGLAGNESIEPGTADFDTFTAALTDLCVTLARQVAGDGEGATKLLVCRVSGASDKAAAKQIAKSVICSSLVKAAMFGADANWGRVLCAIGYAGIPVDVTKVDVSFVSAKGAIEVCRDGAGIDFSEEKAKEILLESEINIDVDLHGGDAYAEAYGCDLTYDYVKINGDYRT</sequence>
<dbReference type="PANTHER" id="PTHR23100">
    <property type="entry name" value="ARGININE BIOSYNTHESIS BIFUNCTIONAL PROTEIN ARGJ"/>
    <property type="match status" value="1"/>
</dbReference>
<dbReference type="Gene3D" id="3.10.20.340">
    <property type="entry name" value="ArgJ beta chain, C-terminal domain"/>
    <property type="match status" value="1"/>
</dbReference>
<comment type="catalytic activity">
    <reaction evidence="10">
        <text>L-glutamate + acetyl-CoA = N-acetyl-L-glutamate + CoA + H(+)</text>
        <dbReference type="Rhea" id="RHEA:24292"/>
        <dbReference type="ChEBI" id="CHEBI:15378"/>
        <dbReference type="ChEBI" id="CHEBI:29985"/>
        <dbReference type="ChEBI" id="CHEBI:44337"/>
        <dbReference type="ChEBI" id="CHEBI:57287"/>
        <dbReference type="ChEBI" id="CHEBI:57288"/>
        <dbReference type="EC" id="2.3.1.1"/>
    </reaction>
</comment>
<name>A0A9D1DNU7_9FIRM</name>
<dbReference type="HAMAP" id="MF_01106">
    <property type="entry name" value="ArgJ"/>
    <property type="match status" value="1"/>
</dbReference>
<feature type="binding site" evidence="10">
    <location>
        <position position="178"/>
    </location>
    <ligand>
        <name>substrate</name>
    </ligand>
</feature>
<feature type="site" description="Involved in the stabilization of negative charge on the oxyanion by the formation of the oxyanion hole" evidence="10">
    <location>
        <position position="116"/>
    </location>
</feature>
<keyword evidence="3 10" id="KW-0055">Arginine biosynthesis</keyword>
<dbReference type="EC" id="2.3.1.35" evidence="10"/>
<dbReference type="GO" id="GO:0004042">
    <property type="term" value="F:L-glutamate N-acetyltransferase activity"/>
    <property type="evidence" value="ECO:0007669"/>
    <property type="project" value="UniProtKB-UniRule"/>
</dbReference>
<dbReference type="SUPFAM" id="SSF56266">
    <property type="entry name" value="DmpA/ArgJ-like"/>
    <property type="match status" value="1"/>
</dbReference>
<evidence type="ECO:0000313" key="11">
    <source>
        <dbReference type="EMBL" id="HIR56309.1"/>
    </source>
</evidence>
<dbReference type="EMBL" id="DVHF01000018">
    <property type="protein sequence ID" value="HIR56309.1"/>
    <property type="molecule type" value="Genomic_DNA"/>
</dbReference>
<reference evidence="11" key="2">
    <citation type="journal article" date="2021" name="PeerJ">
        <title>Extensive microbial diversity within the chicken gut microbiome revealed by metagenomics and culture.</title>
        <authorList>
            <person name="Gilroy R."/>
            <person name="Ravi A."/>
            <person name="Getino M."/>
            <person name="Pursley I."/>
            <person name="Horton D.L."/>
            <person name="Alikhan N.F."/>
            <person name="Baker D."/>
            <person name="Gharbi K."/>
            <person name="Hall N."/>
            <person name="Watson M."/>
            <person name="Adriaenssens E.M."/>
            <person name="Foster-Nyarko E."/>
            <person name="Jarju S."/>
            <person name="Secka A."/>
            <person name="Antonio M."/>
            <person name="Oren A."/>
            <person name="Chaudhuri R.R."/>
            <person name="La Ragione R."/>
            <person name="Hildebrand F."/>
            <person name="Pallen M.J."/>
        </authorList>
    </citation>
    <scope>NUCLEOTIDE SEQUENCE</scope>
    <source>
        <strain evidence="11">ChiSjej1B19-7085</strain>
    </source>
</reference>
<feature type="binding site" evidence="10">
    <location>
        <position position="401"/>
    </location>
    <ligand>
        <name>substrate</name>
    </ligand>
</feature>